<keyword evidence="3" id="KW-1185">Reference proteome</keyword>
<reference evidence="2" key="2">
    <citation type="submission" date="2020-05" db="UniProtKB">
        <authorList>
            <consortium name="EnsemblMetazoa"/>
        </authorList>
    </citation>
    <scope>IDENTIFICATION</scope>
    <source>
        <strain evidence="2">IAEA</strain>
    </source>
</reference>
<feature type="compositionally biased region" description="Acidic residues" evidence="1">
    <location>
        <begin position="67"/>
        <end position="95"/>
    </location>
</feature>
<dbReference type="Proteomes" id="UP000092445">
    <property type="component" value="Unassembled WGS sequence"/>
</dbReference>
<dbReference type="AlphaFoldDB" id="A0A1A9ZC04"/>
<sequence length="101" mass="11336">MNLTKVNVDAVRDFNQTKPMLNSVGGFMSHLDHCDDFVPPVLLCDFLDEIVDCKFSEQFEFASDAGDAADDDEDDEDDEDDDDTDRVDDAQEDNNDVLPVN</sequence>
<dbReference type="VEuPathDB" id="VectorBase:GPAI010063"/>
<organism evidence="2 3">
    <name type="scientific">Glossina pallidipes</name>
    <name type="common">Tsetse fly</name>
    <dbReference type="NCBI Taxonomy" id="7398"/>
    <lineage>
        <taxon>Eukaryota</taxon>
        <taxon>Metazoa</taxon>
        <taxon>Ecdysozoa</taxon>
        <taxon>Arthropoda</taxon>
        <taxon>Hexapoda</taxon>
        <taxon>Insecta</taxon>
        <taxon>Pterygota</taxon>
        <taxon>Neoptera</taxon>
        <taxon>Endopterygota</taxon>
        <taxon>Diptera</taxon>
        <taxon>Brachycera</taxon>
        <taxon>Muscomorpha</taxon>
        <taxon>Hippoboscoidea</taxon>
        <taxon>Glossinidae</taxon>
        <taxon>Glossina</taxon>
    </lineage>
</organism>
<proteinExistence type="predicted"/>
<evidence type="ECO:0000256" key="1">
    <source>
        <dbReference type="SAM" id="MobiDB-lite"/>
    </source>
</evidence>
<name>A0A1A9ZC04_GLOPL</name>
<evidence type="ECO:0000313" key="3">
    <source>
        <dbReference type="Proteomes" id="UP000092445"/>
    </source>
</evidence>
<dbReference type="EnsemblMetazoa" id="GPAI010063-RA">
    <property type="protein sequence ID" value="GPAI010063-PA"/>
    <property type="gene ID" value="GPAI010063"/>
</dbReference>
<protein>
    <submittedName>
        <fullName evidence="2">Uncharacterized protein</fullName>
    </submittedName>
</protein>
<feature type="region of interest" description="Disordered" evidence="1">
    <location>
        <begin position="62"/>
        <end position="101"/>
    </location>
</feature>
<evidence type="ECO:0000313" key="2">
    <source>
        <dbReference type="EnsemblMetazoa" id="GPAI010063-PA"/>
    </source>
</evidence>
<accession>A0A1A9ZC04</accession>
<reference evidence="3" key="1">
    <citation type="submission" date="2014-03" db="EMBL/GenBank/DDBJ databases">
        <authorList>
            <person name="Aksoy S."/>
            <person name="Warren W."/>
            <person name="Wilson R.K."/>
        </authorList>
    </citation>
    <scope>NUCLEOTIDE SEQUENCE [LARGE SCALE GENOMIC DNA]</scope>
    <source>
        <strain evidence="3">IAEA</strain>
    </source>
</reference>